<evidence type="ECO:0000259" key="10">
    <source>
        <dbReference type="PROSITE" id="PS50165"/>
    </source>
</evidence>
<dbReference type="AlphaFoldDB" id="A0A3E1QA81"/>
<keyword evidence="4 7" id="KW-0267">Excision nuclease</keyword>
<dbReference type="Proteomes" id="UP000261082">
    <property type="component" value="Unassembled WGS sequence"/>
</dbReference>
<dbReference type="GO" id="GO:0009381">
    <property type="term" value="F:excinuclease ABC activity"/>
    <property type="evidence" value="ECO:0007669"/>
    <property type="project" value="UniProtKB-UniRule"/>
</dbReference>
<evidence type="ECO:0000259" key="8">
    <source>
        <dbReference type="PROSITE" id="PS50151"/>
    </source>
</evidence>
<dbReference type="InterPro" id="IPR050066">
    <property type="entry name" value="UvrABC_protein_C"/>
</dbReference>
<evidence type="ECO:0000256" key="3">
    <source>
        <dbReference type="ARBA" id="ARBA00022769"/>
    </source>
</evidence>
<accession>A0A3E1QA81</accession>
<dbReference type="InterPro" id="IPR001162">
    <property type="entry name" value="UvrC_RNase_H_dom"/>
</dbReference>
<dbReference type="InterPro" id="IPR036876">
    <property type="entry name" value="UVR_dom_sf"/>
</dbReference>
<dbReference type="Pfam" id="PF08459">
    <property type="entry name" value="UvrC_RNaseH_dom"/>
    <property type="match status" value="1"/>
</dbReference>
<dbReference type="Pfam" id="PF14520">
    <property type="entry name" value="HHH_5"/>
    <property type="match status" value="1"/>
</dbReference>
<dbReference type="PANTHER" id="PTHR30562:SF1">
    <property type="entry name" value="UVRABC SYSTEM PROTEIN C"/>
    <property type="match status" value="1"/>
</dbReference>
<dbReference type="InterPro" id="IPR001943">
    <property type="entry name" value="UVR_dom"/>
</dbReference>
<dbReference type="GO" id="GO:0009432">
    <property type="term" value="P:SOS response"/>
    <property type="evidence" value="ECO:0007669"/>
    <property type="project" value="UniProtKB-UniRule"/>
</dbReference>
<evidence type="ECO:0000256" key="6">
    <source>
        <dbReference type="ARBA" id="ARBA00023236"/>
    </source>
</evidence>
<dbReference type="HAMAP" id="MF_00203">
    <property type="entry name" value="UvrC"/>
    <property type="match status" value="1"/>
</dbReference>
<feature type="domain" description="UvrC family homology region profile" evidence="10">
    <location>
        <begin position="287"/>
        <end position="476"/>
    </location>
</feature>
<dbReference type="RefSeq" id="WP_117158041.1">
    <property type="nucleotide sequence ID" value="NZ_QVID01000001.1"/>
</dbReference>
<feature type="domain" description="GIY-YIG" evidence="9">
    <location>
        <begin position="15"/>
        <end position="93"/>
    </location>
</feature>
<dbReference type="InterPro" id="IPR038476">
    <property type="entry name" value="UvrC_RNase_H_dom_sf"/>
</dbReference>
<dbReference type="SMART" id="SM00465">
    <property type="entry name" value="GIYc"/>
    <property type="match status" value="1"/>
</dbReference>
<dbReference type="PROSITE" id="PS50165">
    <property type="entry name" value="UVRC"/>
    <property type="match status" value="1"/>
</dbReference>
<dbReference type="GO" id="GO:0003677">
    <property type="term" value="F:DNA binding"/>
    <property type="evidence" value="ECO:0007669"/>
    <property type="project" value="UniProtKB-UniRule"/>
</dbReference>
<dbReference type="PROSITE" id="PS50151">
    <property type="entry name" value="UVR"/>
    <property type="match status" value="1"/>
</dbReference>
<proteinExistence type="inferred from homology"/>
<dbReference type="PROSITE" id="PS50164">
    <property type="entry name" value="GIY_YIG"/>
    <property type="match status" value="1"/>
</dbReference>
<dbReference type="EMBL" id="QVID01000001">
    <property type="protein sequence ID" value="RFN59043.1"/>
    <property type="molecule type" value="Genomic_DNA"/>
</dbReference>
<gene>
    <name evidence="7 11" type="primary">uvrC</name>
    <name evidence="11" type="ORF">DZ858_02895</name>
</gene>
<evidence type="ECO:0000256" key="2">
    <source>
        <dbReference type="ARBA" id="ARBA00022763"/>
    </source>
</evidence>
<comment type="similarity">
    <text evidence="7">Belongs to the UvrC family.</text>
</comment>
<evidence type="ECO:0000256" key="1">
    <source>
        <dbReference type="ARBA" id="ARBA00022490"/>
    </source>
</evidence>
<dbReference type="InterPro" id="IPR000305">
    <property type="entry name" value="GIY-YIG_endonuc"/>
</dbReference>
<dbReference type="NCBIfam" id="TIGR00194">
    <property type="entry name" value="uvrC"/>
    <property type="match status" value="1"/>
</dbReference>
<reference evidence="11 12" key="1">
    <citation type="journal article" date="2007" name="Int. J. Syst. Evol. Microbiol.">
        <title>Marixanthomonas ophiurae gen. nov., sp. nov., a marine bacterium of the family Flavobacteriaceae isolated from a deep-sea brittle star.</title>
        <authorList>
            <person name="Romanenko L.A."/>
            <person name="Uchino M."/>
            <person name="Frolova G.M."/>
            <person name="Mikhailov V.V."/>
        </authorList>
    </citation>
    <scope>NUCLEOTIDE SEQUENCE [LARGE SCALE GENOMIC DNA]</scope>
    <source>
        <strain evidence="11 12">KMM 3046</strain>
    </source>
</reference>
<keyword evidence="6 7" id="KW-0742">SOS response</keyword>
<evidence type="ECO:0000313" key="12">
    <source>
        <dbReference type="Proteomes" id="UP000261082"/>
    </source>
</evidence>
<keyword evidence="2 7" id="KW-0227">DNA damage</keyword>
<protein>
    <recommendedName>
        <fullName evidence="7">UvrABC system protein C</fullName>
        <shortName evidence="7">Protein UvrC</shortName>
    </recommendedName>
    <alternativeName>
        <fullName evidence="7">Excinuclease ABC subunit C</fullName>
    </alternativeName>
</protein>
<dbReference type="GO" id="GO:0006289">
    <property type="term" value="P:nucleotide-excision repair"/>
    <property type="evidence" value="ECO:0007669"/>
    <property type="project" value="UniProtKB-UniRule"/>
</dbReference>
<keyword evidence="5 7" id="KW-0234">DNA repair</keyword>
<dbReference type="GO" id="GO:0005737">
    <property type="term" value="C:cytoplasm"/>
    <property type="evidence" value="ECO:0007669"/>
    <property type="project" value="UniProtKB-SubCell"/>
</dbReference>
<dbReference type="OrthoDB" id="9804933at2"/>
<keyword evidence="1 7" id="KW-0963">Cytoplasm</keyword>
<dbReference type="Pfam" id="PF22920">
    <property type="entry name" value="UvrC_RNaseH"/>
    <property type="match status" value="1"/>
</dbReference>
<dbReference type="Gene3D" id="3.30.420.340">
    <property type="entry name" value="UvrC, RNAse H endonuclease domain"/>
    <property type="match status" value="1"/>
</dbReference>
<comment type="caution">
    <text evidence="11">The sequence shown here is derived from an EMBL/GenBank/DDBJ whole genome shotgun (WGS) entry which is preliminary data.</text>
</comment>
<sequence length="598" mass="69470">MAEASVQLQISTLPNSPGVYQYYDKNEKLLYVGKAKNLKKRVSSYFTKQHDNARTRLLVKKIKTIKHIVVATETDALLLENNLIKKYQPRYNVLLKDDKSYPWICIKKERFPRVFPTRRLIKDGSEYFGPYTSMKTVHTLLDLIRGLYQLRTCNYDLAEEKIRNDKYKVCLEYHLGNCLGPCEGKQTEADYNDNIEAIRNIIKGNFKDSLNQFKTQMKKYAADLKFEDAQRIKEKIDVLENYQAKSTVVNPKINNVDVFSITSDESYGYVNFLQISFGSIIRSHTLEIKKKLDESDKELLTLAVIELRQRFNSQSKELYVPFKIETEEGLKVHIPKAGDKKKILDLSLRNAKYYRMERFKQARIVDPDRHENRIMAQMKKDLRLSEEPRHIECFDNSNIQGTNPVAACVVFKNGKPSKKDYRKFNIKTVEGPDDFASMEEVVYRRYKRLKEEEQPLPQLIIIDGGKGQLSSSLKSLDKLELRGKIAIIGIAKRLEELFYPDDPIPLYLDKKSETLKIIQQLRNEAHRFGITFHRDKRSKQALDTVLETIPGIGEKTVIQLLKQFKSTKRIKNASFDELADVVGTSRAKKIVTHFQQTK</sequence>
<organism evidence="11 12">
    <name type="scientific">Marixanthomonas ophiurae</name>
    <dbReference type="NCBI Taxonomy" id="387659"/>
    <lineage>
        <taxon>Bacteria</taxon>
        <taxon>Pseudomonadati</taxon>
        <taxon>Bacteroidota</taxon>
        <taxon>Flavobacteriia</taxon>
        <taxon>Flavobacteriales</taxon>
        <taxon>Flavobacteriaceae</taxon>
        <taxon>Marixanthomonas</taxon>
    </lineage>
</organism>
<comment type="function">
    <text evidence="7">The UvrABC repair system catalyzes the recognition and processing of DNA lesions. UvrC both incises the 5' and 3' sides of the lesion. The N-terminal half is responsible for the 3' incision and the C-terminal half is responsible for the 5' incision.</text>
</comment>
<evidence type="ECO:0000256" key="4">
    <source>
        <dbReference type="ARBA" id="ARBA00022881"/>
    </source>
</evidence>
<comment type="subunit">
    <text evidence="7">Interacts with UvrB in an incision complex.</text>
</comment>
<dbReference type="InterPro" id="IPR010994">
    <property type="entry name" value="RuvA_2-like"/>
</dbReference>
<dbReference type="CDD" id="cd10434">
    <property type="entry name" value="GIY-YIG_UvrC_Cho"/>
    <property type="match status" value="1"/>
</dbReference>
<name>A0A3E1QA81_9FLAO</name>
<evidence type="ECO:0000256" key="5">
    <source>
        <dbReference type="ARBA" id="ARBA00023204"/>
    </source>
</evidence>
<dbReference type="FunFam" id="3.40.1440.10:FF:000001">
    <property type="entry name" value="UvrABC system protein C"/>
    <property type="match status" value="1"/>
</dbReference>
<dbReference type="GO" id="GO:0009380">
    <property type="term" value="C:excinuclease repair complex"/>
    <property type="evidence" value="ECO:0007669"/>
    <property type="project" value="InterPro"/>
</dbReference>
<dbReference type="InterPro" id="IPR004791">
    <property type="entry name" value="UvrC"/>
</dbReference>
<dbReference type="PANTHER" id="PTHR30562">
    <property type="entry name" value="UVRC/OXIDOREDUCTASE"/>
    <property type="match status" value="1"/>
</dbReference>
<evidence type="ECO:0000256" key="7">
    <source>
        <dbReference type="HAMAP-Rule" id="MF_00203"/>
    </source>
</evidence>
<dbReference type="SUPFAM" id="SSF82771">
    <property type="entry name" value="GIY-YIG endonuclease"/>
    <property type="match status" value="1"/>
</dbReference>
<comment type="subcellular location">
    <subcellularLocation>
        <location evidence="7">Cytoplasm</location>
    </subcellularLocation>
</comment>
<keyword evidence="12" id="KW-1185">Reference proteome</keyword>
<dbReference type="Gene3D" id="3.40.1440.10">
    <property type="entry name" value="GIY-YIG endonuclease"/>
    <property type="match status" value="1"/>
</dbReference>
<evidence type="ECO:0000313" key="11">
    <source>
        <dbReference type="EMBL" id="RFN59043.1"/>
    </source>
</evidence>
<dbReference type="Gene3D" id="1.10.150.20">
    <property type="entry name" value="5' to 3' exonuclease, C-terminal subdomain"/>
    <property type="match status" value="1"/>
</dbReference>
<evidence type="ECO:0000259" key="9">
    <source>
        <dbReference type="PROSITE" id="PS50164"/>
    </source>
</evidence>
<keyword evidence="3 7" id="KW-0228">DNA excision</keyword>
<dbReference type="InterPro" id="IPR035901">
    <property type="entry name" value="GIY-YIG_endonuc_sf"/>
</dbReference>
<dbReference type="SUPFAM" id="SSF46600">
    <property type="entry name" value="C-terminal UvrC-binding domain of UvrB"/>
    <property type="match status" value="1"/>
</dbReference>
<dbReference type="Pfam" id="PF01541">
    <property type="entry name" value="GIY-YIG"/>
    <property type="match status" value="1"/>
</dbReference>
<feature type="domain" description="UVR" evidence="8">
    <location>
        <begin position="207"/>
        <end position="242"/>
    </location>
</feature>
<dbReference type="InterPro" id="IPR047296">
    <property type="entry name" value="GIY-YIG_UvrC_Cho"/>
</dbReference>
<dbReference type="SUPFAM" id="SSF47781">
    <property type="entry name" value="RuvA domain 2-like"/>
    <property type="match status" value="1"/>
</dbReference>